<sequence>MEGYLFIRVTDVSGSEPDQISAEWLGCNSEGELHFGPSRGQLTALEKTLAEQEGVNKVKVVVVVPADHVLMINVPVNTGQLKHLKQALPFMLEEYLINDIDDMHIVTNRQVANEMLPVAAVNHEYIAPLYEAIHAIGLVPMLCISESQLVSTKDDTIQAIIDGDRSLLAIPPNCFFGLDMHALPSTLMTVLENPSEYRQIDVEDDPSAAIAAEFKQIKVTVAKPLTTEVKKLLKQLETQLASHQISLEYSALKGTIFHYLCRSFLQRTDYSAFINLFQEPYGVSSDSTGLSIWKPLVGLVAGWLVLAVGLNVGQGVYFDLQTNKLKQQSISLYQGVYPNDDAEEELQERMVSRLKAAGGGKQESPFMDMLVNVSSVTQQLGGQQIKPKSLDFNQSAGSLTIEVHAKSYEILDNYVQKLKGSGLSANLETANQEKASVLARISIKV</sequence>
<name>A0A853IEQ2_9GAMM</name>
<dbReference type="SUPFAM" id="SSF53067">
    <property type="entry name" value="Actin-like ATPase domain"/>
    <property type="match status" value="1"/>
</dbReference>
<keyword evidence="7 10" id="KW-0653">Protein transport</keyword>
<evidence type="ECO:0000313" key="14">
    <source>
        <dbReference type="Proteomes" id="UP000569732"/>
    </source>
</evidence>
<dbReference type="Pfam" id="PF05134">
    <property type="entry name" value="T2SSL"/>
    <property type="match status" value="1"/>
</dbReference>
<evidence type="ECO:0000313" key="13">
    <source>
        <dbReference type="EMBL" id="NYZ67645.1"/>
    </source>
</evidence>
<dbReference type="InterPro" id="IPR025691">
    <property type="entry name" value="GspL_pp_dom"/>
</dbReference>
<comment type="caution">
    <text evidence="13">The sequence shown here is derived from an EMBL/GenBank/DDBJ whole genome shotgun (WGS) entry which is preliminary data.</text>
</comment>
<dbReference type="GO" id="GO:0009276">
    <property type="term" value="C:Gram-negative-bacterium-type cell wall"/>
    <property type="evidence" value="ECO:0007669"/>
    <property type="project" value="InterPro"/>
</dbReference>
<dbReference type="Gene3D" id="3.30.1360.100">
    <property type="entry name" value="General secretion pathway protein M, EpsM"/>
    <property type="match status" value="1"/>
</dbReference>
<comment type="similarity">
    <text evidence="2 10">Belongs to the GSP L family.</text>
</comment>
<feature type="domain" description="GspL cytoplasmic actin-ATPase-like" evidence="11">
    <location>
        <begin position="21"/>
        <end position="194"/>
    </location>
</feature>
<evidence type="ECO:0000259" key="12">
    <source>
        <dbReference type="Pfam" id="PF12693"/>
    </source>
</evidence>
<dbReference type="PIRSF" id="PIRSF015761">
    <property type="entry name" value="Protein_L"/>
    <property type="match status" value="1"/>
</dbReference>
<dbReference type="EMBL" id="JACCKB010000028">
    <property type="protein sequence ID" value="NYZ67645.1"/>
    <property type="molecule type" value="Genomic_DNA"/>
</dbReference>
<keyword evidence="5" id="KW-0997">Cell inner membrane</keyword>
<dbReference type="NCBIfam" id="TIGR01709">
    <property type="entry name" value="typeII_sec_gspL"/>
    <property type="match status" value="1"/>
</dbReference>
<dbReference type="InterPro" id="IPR024230">
    <property type="entry name" value="GspL_cyto_dom"/>
</dbReference>
<evidence type="ECO:0000256" key="10">
    <source>
        <dbReference type="PIRNR" id="PIRNR015761"/>
    </source>
</evidence>
<dbReference type="GO" id="GO:0005886">
    <property type="term" value="C:plasma membrane"/>
    <property type="evidence" value="ECO:0007669"/>
    <property type="project" value="UniProtKB-SubCell"/>
</dbReference>
<keyword evidence="8" id="KW-1133">Transmembrane helix</keyword>
<evidence type="ECO:0000256" key="8">
    <source>
        <dbReference type="ARBA" id="ARBA00022989"/>
    </source>
</evidence>
<keyword evidence="4" id="KW-1003">Cell membrane</keyword>
<keyword evidence="6" id="KW-0812">Transmembrane</keyword>
<comment type="function">
    <text evidence="10">Inner membrane component of the type II secretion system required for the energy-dependent secretion of extracellular factors such as proteases and toxins from the periplasm.</text>
</comment>
<dbReference type="InterPro" id="IPR007812">
    <property type="entry name" value="T2SS_protein-GspL"/>
</dbReference>
<evidence type="ECO:0000256" key="3">
    <source>
        <dbReference type="ARBA" id="ARBA00022448"/>
    </source>
</evidence>
<dbReference type="GO" id="GO:0015628">
    <property type="term" value="P:protein secretion by the type II secretion system"/>
    <property type="evidence" value="ECO:0007669"/>
    <property type="project" value="InterPro"/>
</dbReference>
<feature type="domain" description="GspL periplasmic" evidence="12">
    <location>
        <begin position="289"/>
        <end position="444"/>
    </location>
</feature>
<gene>
    <name evidence="13" type="ORF">H0A36_16660</name>
</gene>
<evidence type="ECO:0000256" key="6">
    <source>
        <dbReference type="ARBA" id="ARBA00022692"/>
    </source>
</evidence>
<evidence type="ECO:0000256" key="7">
    <source>
        <dbReference type="ARBA" id="ARBA00022927"/>
    </source>
</evidence>
<evidence type="ECO:0000256" key="5">
    <source>
        <dbReference type="ARBA" id="ARBA00022519"/>
    </source>
</evidence>
<dbReference type="Gene3D" id="3.30.420.380">
    <property type="match status" value="1"/>
</dbReference>
<dbReference type="Pfam" id="PF12693">
    <property type="entry name" value="GspL_C"/>
    <property type="match status" value="1"/>
</dbReference>
<keyword evidence="14" id="KW-1185">Reference proteome</keyword>
<dbReference type="Proteomes" id="UP000569732">
    <property type="component" value="Unassembled WGS sequence"/>
</dbReference>
<dbReference type="CDD" id="cd24017">
    <property type="entry name" value="ASKHA_T2SSL_N"/>
    <property type="match status" value="1"/>
</dbReference>
<dbReference type="AlphaFoldDB" id="A0A853IEQ2"/>
<dbReference type="RefSeq" id="WP_180569669.1">
    <property type="nucleotide sequence ID" value="NZ_JACCKB010000028.1"/>
</dbReference>
<evidence type="ECO:0000256" key="9">
    <source>
        <dbReference type="ARBA" id="ARBA00023136"/>
    </source>
</evidence>
<dbReference type="InterPro" id="IPR043129">
    <property type="entry name" value="ATPase_NBD"/>
</dbReference>
<proteinExistence type="inferred from homology"/>
<comment type="subcellular location">
    <subcellularLocation>
        <location evidence="1">Cell inner membrane</location>
        <topology evidence="1">Single-pass membrane protein</topology>
    </subcellularLocation>
</comment>
<organism evidence="13 14">
    <name type="scientific">Spartinivicinus marinus</name>
    <dbReference type="NCBI Taxonomy" id="2994442"/>
    <lineage>
        <taxon>Bacteria</taxon>
        <taxon>Pseudomonadati</taxon>
        <taxon>Pseudomonadota</taxon>
        <taxon>Gammaproteobacteria</taxon>
        <taxon>Oceanospirillales</taxon>
        <taxon>Zooshikellaceae</taxon>
        <taxon>Spartinivicinus</taxon>
    </lineage>
</organism>
<reference evidence="13 14" key="1">
    <citation type="submission" date="2020-07" db="EMBL/GenBank/DDBJ databases">
        <title>Endozoicomonas sp. nov., isolated from sediment.</title>
        <authorList>
            <person name="Gu T."/>
        </authorList>
    </citation>
    <scope>NUCLEOTIDE SEQUENCE [LARGE SCALE GENOMIC DNA]</scope>
    <source>
        <strain evidence="13 14">SM1973</strain>
    </source>
</reference>
<dbReference type="GO" id="GO:0015627">
    <property type="term" value="C:type II protein secretion system complex"/>
    <property type="evidence" value="ECO:0007669"/>
    <property type="project" value="InterPro"/>
</dbReference>
<protein>
    <recommendedName>
        <fullName evidence="10">Type II secretion system protein L</fullName>
        <shortName evidence="10">T2SS protein L</shortName>
    </recommendedName>
</protein>
<keyword evidence="3 10" id="KW-0813">Transport</keyword>
<evidence type="ECO:0000259" key="11">
    <source>
        <dbReference type="Pfam" id="PF05134"/>
    </source>
</evidence>
<accession>A0A853IEQ2</accession>
<evidence type="ECO:0000256" key="2">
    <source>
        <dbReference type="ARBA" id="ARBA00005318"/>
    </source>
</evidence>
<evidence type="ECO:0000256" key="4">
    <source>
        <dbReference type="ARBA" id="ARBA00022475"/>
    </source>
</evidence>
<keyword evidence="9" id="KW-0472">Membrane</keyword>
<evidence type="ECO:0000256" key="1">
    <source>
        <dbReference type="ARBA" id="ARBA00004377"/>
    </source>
</evidence>